<protein>
    <submittedName>
        <fullName evidence="4">TetR/AcrR family transcriptional regulator</fullName>
    </submittedName>
</protein>
<dbReference type="Gene3D" id="1.10.357.10">
    <property type="entry name" value="Tetracycline Repressor, domain 2"/>
    <property type="match status" value="1"/>
</dbReference>
<keyword evidence="1 2" id="KW-0238">DNA-binding</keyword>
<name>A0A3E3E3E2_9FIRM</name>
<dbReference type="InterPro" id="IPR009057">
    <property type="entry name" value="Homeodomain-like_sf"/>
</dbReference>
<feature type="DNA-binding region" description="H-T-H motif" evidence="2">
    <location>
        <begin position="31"/>
        <end position="50"/>
    </location>
</feature>
<evidence type="ECO:0000313" key="4">
    <source>
        <dbReference type="EMBL" id="RGD75856.1"/>
    </source>
</evidence>
<feature type="domain" description="HTH tetR-type" evidence="3">
    <location>
        <begin position="8"/>
        <end position="68"/>
    </location>
</feature>
<evidence type="ECO:0000259" key="3">
    <source>
        <dbReference type="PROSITE" id="PS50977"/>
    </source>
</evidence>
<dbReference type="Proteomes" id="UP000261212">
    <property type="component" value="Unassembled WGS sequence"/>
</dbReference>
<dbReference type="PANTHER" id="PTHR43479">
    <property type="entry name" value="ACREF/ENVCD OPERON REPRESSOR-RELATED"/>
    <property type="match status" value="1"/>
</dbReference>
<dbReference type="RefSeq" id="WP_007050552.1">
    <property type="nucleotide sequence ID" value="NZ_CABKNJ010000001.1"/>
</dbReference>
<accession>A0A3E3E3E2</accession>
<evidence type="ECO:0000313" key="5">
    <source>
        <dbReference type="Proteomes" id="UP000261212"/>
    </source>
</evidence>
<reference evidence="4 5" key="1">
    <citation type="submission" date="2018-08" db="EMBL/GenBank/DDBJ databases">
        <title>A genome reference for cultivated species of the human gut microbiota.</title>
        <authorList>
            <person name="Zou Y."/>
            <person name="Xue W."/>
            <person name="Luo G."/>
        </authorList>
    </citation>
    <scope>NUCLEOTIDE SEQUENCE [LARGE SCALE GENOMIC DNA]</scope>
    <source>
        <strain evidence="4 5">AM25-6</strain>
    </source>
</reference>
<dbReference type="PRINTS" id="PR00455">
    <property type="entry name" value="HTHTETR"/>
</dbReference>
<dbReference type="GO" id="GO:0003677">
    <property type="term" value="F:DNA binding"/>
    <property type="evidence" value="ECO:0007669"/>
    <property type="project" value="UniProtKB-UniRule"/>
</dbReference>
<dbReference type="InterPro" id="IPR001647">
    <property type="entry name" value="HTH_TetR"/>
</dbReference>
<dbReference type="Pfam" id="PF00440">
    <property type="entry name" value="TetR_N"/>
    <property type="match status" value="1"/>
</dbReference>
<dbReference type="PANTHER" id="PTHR43479:SF11">
    <property type="entry name" value="ACREF_ENVCD OPERON REPRESSOR-RELATED"/>
    <property type="match status" value="1"/>
</dbReference>
<dbReference type="GeneID" id="98000842"/>
<evidence type="ECO:0000256" key="2">
    <source>
        <dbReference type="PROSITE-ProRule" id="PRU00335"/>
    </source>
</evidence>
<gene>
    <name evidence="4" type="ORF">DW687_00645</name>
</gene>
<comment type="caution">
    <text evidence="4">The sequence shown here is derived from an EMBL/GenBank/DDBJ whole genome shotgun (WGS) entry which is preliminary data.</text>
</comment>
<sequence>MRISKAPEERKQEILDTAMRLFSTKGYNETTMADIAKEMNVVKGLCYRYFDSKQKLFESAMDEYVKQCSEVFINLIKDRSKPLNKRLDLLGSLMIETEENSEYKSFFHKKGNEEFHERLTIKMCRYLSPYFEEEINRLCELGELNVNNPKILVDFIMYGQVGLLSKTDDNIEEVVKEIRNYIDILLKA</sequence>
<dbReference type="SUPFAM" id="SSF46689">
    <property type="entry name" value="Homeodomain-like"/>
    <property type="match status" value="1"/>
</dbReference>
<dbReference type="InterPro" id="IPR050624">
    <property type="entry name" value="HTH-type_Tx_Regulator"/>
</dbReference>
<dbReference type="EMBL" id="QUSM01000001">
    <property type="protein sequence ID" value="RGD75856.1"/>
    <property type="molecule type" value="Genomic_DNA"/>
</dbReference>
<dbReference type="PROSITE" id="PS50977">
    <property type="entry name" value="HTH_TETR_2"/>
    <property type="match status" value="1"/>
</dbReference>
<evidence type="ECO:0000256" key="1">
    <source>
        <dbReference type="ARBA" id="ARBA00023125"/>
    </source>
</evidence>
<proteinExistence type="predicted"/>
<organism evidence="4 5">
    <name type="scientific">Anaerofustis stercorihominis</name>
    <dbReference type="NCBI Taxonomy" id="214853"/>
    <lineage>
        <taxon>Bacteria</taxon>
        <taxon>Bacillati</taxon>
        <taxon>Bacillota</taxon>
        <taxon>Clostridia</taxon>
        <taxon>Eubacteriales</taxon>
        <taxon>Eubacteriaceae</taxon>
        <taxon>Anaerofustis</taxon>
    </lineage>
</organism>
<dbReference type="AlphaFoldDB" id="A0A3E3E3E2"/>